<proteinExistence type="predicted"/>
<evidence type="ECO:0000256" key="1">
    <source>
        <dbReference type="SAM" id="MobiDB-lite"/>
    </source>
</evidence>
<feature type="region of interest" description="Disordered" evidence="1">
    <location>
        <begin position="124"/>
        <end position="161"/>
    </location>
</feature>
<accession>A0ABN8C3E7</accession>
<feature type="compositionally biased region" description="Basic residues" evidence="1">
    <location>
        <begin position="90"/>
        <end position="101"/>
    </location>
</feature>
<dbReference type="Proteomes" id="UP001157938">
    <property type="component" value="Unassembled WGS sequence"/>
</dbReference>
<organism evidence="2 3">
    <name type="scientific">Peronospora farinosa</name>
    <dbReference type="NCBI Taxonomy" id="134698"/>
    <lineage>
        <taxon>Eukaryota</taxon>
        <taxon>Sar</taxon>
        <taxon>Stramenopiles</taxon>
        <taxon>Oomycota</taxon>
        <taxon>Peronosporomycetes</taxon>
        <taxon>Peronosporales</taxon>
        <taxon>Peronosporaceae</taxon>
        <taxon>Peronospora</taxon>
    </lineage>
</organism>
<keyword evidence="3" id="KW-1185">Reference proteome</keyword>
<sequence length="161" mass="18450">MRNASMFALHDLDWEQEEHDDAPVLMHKGAKITDDEYGILDVTGLSDEEDNSEEGGQILSANFTSEVRVLRMHRADANDIESDDQESTRGRRVRRKQKRTNSQRIVTPLPNDLADVYAVENRFAIDDEEEKVEGDAEDGDDNEEVDESEEEKFETYSVLRT</sequence>
<comment type="caution">
    <text evidence="2">The sequence shown here is derived from an EMBL/GenBank/DDBJ whole genome shotgun (WGS) entry which is preliminary data.</text>
</comment>
<protein>
    <submittedName>
        <fullName evidence="2">Uncharacterized protein</fullName>
    </submittedName>
</protein>
<feature type="region of interest" description="Disordered" evidence="1">
    <location>
        <begin position="74"/>
        <end position="107"/>
    </location>
</feature>
<name>A0ABN8C3E7_9STRA</name>
<feature type="compositionally biased region" description="Acidic residues" evidence="1">
    <location>
        <begin position="126"/>
        <end position="152"/>
    </location>
</feature>
<reference evidence="2 3" key="1">
    <citation type="submission" date="2021-11" db="EMBL/GenBank/DDBJ databases">
        <authorList>
            <person name="Islam A."/>
            <person name="Islam S."/>
            <person name="Flora M.S."/>
            <person name="Rahman M."/>
            <person name="Ziaur R.M."/>
            <person name="Epstein J.H."/>
            <person name="Hassan M."/>
            <person name="Klassen M."/>
            <person name="Woodard K."/>
            <person name="Webb A."/>
            <person name="Webby R.J."/>
            <person name="El Zowalaty M.E."/>
        </authorList>
    </citation>
    <scope>NUCLEOTIDE SEQUENCE [LARGE SCALE GENOMIC DNA]</scope>
    <source>
        <strain evidence="2">Pf1</strain>
    </source>
</reference>
<evidence type="ECO:0000313" key="3">
    <source>
        <dbReference type="Proteomes" id="UP001157938"/>
    </source>
</evidence>
<gene>
    <name evidence="2" type="ORF">PFR001_LOCUS3999</name>
</gene>
<dbReference type="EMBL" id="CAKLBC010000827">
    <property type="protein sequence ID" value="CAH0488520.1"/>
    <property type="molecule type" value="Genomic_DNA"/>
</dbReference>
<evidence type="ECO:0000313" key="2">
    <source>
        <dbReference type="EMBL" id="CAH0488520.1"/>
    </source>
</evidence>